<keyword evidence="9" id="KW-1133">Transmembrane helix</keyword>
<feature type="domain" description="Signal transduction histidine kinase subgroup 3 dimerisation and phosphoacceptor" evidence="11">
    <location>
        <begin position="189"/>
        <end position="254"/>
    </location>
</feature>
<proteinExistence type="predicted"/>
<gene>
    <name evidence="12" type="ORF">HNR30_004010</name>
</gene>
<keyword evidence="5" id="KW-0547">Nucleotide-binding</keyword>
<keyword evidence="13" id="KW-1185">Reference proteome</keyword>
<evidence type="ECO:0000313" key="12">
    <source>
        <dbReference type="EMBL" id="MBA2892656.1"/>
    </source>
</evidence>
<accession>A0A7W0CK48</accession>
<dbReference type="InterPro" id="IPR011712">
    <property type="entry name" value="Sig_transdc_His_kin_sub3_dim/P"/>
</dbReference>
<evidence type="ECO:0000259" key="10">
    <source>
        <dbReference type="Pfam" id="PF02518"/>
    </source>
</evidence>
<evidence type="ECO:0000256" key="6">
    <source>
        <dbReference type="ARBA" id="ARBA00022777"/>
    </source>
</evidence>
<evidence type="ECO:0000256" key="5">
    <source>
        <dbReference type="ARBA" id="ARBA00022741"/>
    </source>
</evidence>
<keyword evidence="4" id="KW-0808">Transferase</keyword>
<feature type="transmembrane region" description="Helical" evidence="9">
    <location>
        <begin position="89"/>
        <end position="108"/>
    </location>
</feature>
<feature type="domain" description="Histidine kinase/HSP90-like ATPase" evidence="10">
    <location>
        <begin position="299"/>
        <end position="385"/>
    </location>
</feature>
<evidence type="ECO:0000256" key="9">
    <source>
        <dbReference type="SAM" id="Phobius"/>
    </source>
</evidence>
<evidence type="ECO:0000256" key="8">
    <source>
        <dbReference type="ARBA" id="ARBA00023012"/>
    </source>
</evidence>
<dbReference type="InterPro" id="IPR036890">
    <property type="entry name" value="HATPase_C_sf"/>
</dbReference>
<dbReference type="Gene3D" id="1.20.5.1930">
    <property type="match status" value="1"/>
</dbReference>
<protein>
    <recommendedName>
        <fullName evidence="2">histidine kinase</fullName>
        <ecNumber evidence="2">2.7.13.3</ecNumber>
    </recommendedName>
</protein>
<dbReference type="AlphaFoldDB" id="A0A7W0CK48"/>
<evidence type="ECO:0000259" key="11">
    <source>
        <dbReference type="Pfam" id="PF07730"/>
    </source>
</evidence>
<feature type="transmembrane region" description="Helical" evidence="9">
    <location>
        <begin position="140"/>
        <end position="157"/>
    </location>
</feature>
<dbReference type="SUPFAM" id="SSF55874">
    <property type="entry name" value="ATPase domain of HSP90 chaperone/DNA topoisomerase II/histidine kinase"/>
    <property type="match status" value="1"/>
</dbReference>
<keyword evidence="8" id="KW-0902">Two-component regulatory system</keyword>
<dbReference type="Proteomes" id="UP000530928">
    <property type="component" value="Unassembled WGS sequence"/>
</dbReference>
<dbReference type="Gene3D" id="3.30.565.10">
    <property type="entry name" value="Histidine kinase-like ATPase, C-terminal domain"/>
    <property type="match status" value="1"/>
</dbReference>
<dbReference type="GO" id="GO:0016020">
    <property type="term" value="C:membrane"/>
    <property type="evidence" value="ECO:0007669"/>
    <property type="project" value="InterPro"/>
</dbReference>
<keyword evidence="6 12" id="KW-0418">Kinase</keyword>
<evidence type="ECO:0000313" key="13">
    <source>
        <dbReference type="Proteomes" id="UP000530928"/>
    </source>
</evidence>
<dbReference type="InterPro" id="IPR003594">
    <property type="entry name" value="HATPase_dom"/>
</dbReference>
<dbReference type="RefSeq" id="WP_181611398.1">
    <property type="nucleotide sequence ID" value="NZ_BAABAM010000003.1"/>
</dbReference>
<comment type="caution">
    <text evidence="12">The sequence shown here is derived from an EMBL/GenBank/DDBJ whole genome shotgun (WGS) entry which is preliminary data.</text>
</comment>
<evidence type="ECO:0000256" key="3">
    <source>
        <dbReference type="ARBA" id="ARBA00022553"/>
    </source>
</evidence>
<dbReference type="PANTHER" id="PTHR24421">
    <property type="entry name" value="NITRATE/NITRITE SENSOR PROTEIN NARX-RELATED"/>
    <property type="match status" value="1"/>
</dbReference>
<feature type="transmembrane region" description="Helical" evidence="9">
    <location>
        <begin position="115"/>
        <end position="134"/>
    </location>
</feature>
<reference evidence="12 13" key="1">
    <citation type="submission" date="2020-07" db="EMBL/GenBank/DDBJ databases">
        <title>Genomic Encyclopedia of Type Strains, Phase IV (KMG-IV): sequencing the most valuable type-strain genomes for metagenomic binning, comparative biology and taxonomic classification.</title>
        <authorList>
            <person name="Goeker M."/>
        </authorList>
    </citation>
    <scope>NUCLEOTIDE SEQUENCE [LARGE SCALE GENOMIC DNA]</scope>
    <source>
        <strain evidence="12 13">DSM 45533</strain>
    </source>
</reference>
<keyword evidence="9" id="KW-0472">Membrane</keyword>
<organism evidence="12 13">
    <name type="scientific">Nonomuraea soli</name>
    <dbReference type="NCBI Taxonomy" id="1032476"/>
    <lineage>
        <taxon>Bacteria</taxon>
        <taxon>Bacillati</taxon>
        <taxon>Actinomycetota</taxon>
        <taxon>Actinomycetes</taxon>
        <taxon>Streptosporangiales</taxon>
        <taxon>Streptosporangiaceae</taxon>
        <taxon>Nonomuraea</taxon>
    </lineage>
</organism>
<keyword evidence="9" id="KW-0812">Transmembrane</keyword>
<dbReference type="InterPro" id="IPR050482">
    <property type="entry name" value="Sensor_HK_TwoCompSys"/>
</dbReference>
<feature type="transmembrane region" description="Helical" evidence="9">
    <location>
        <begin position="66"/>
        <end position="83"/>
    </location>
</feature>
<comment type="catalytic activity">
    <reaction evidence="1">
        <text>ATP + protein L-histidine = ADP + protein N-phospho-L-histidine.</text>
        <dbReference type="EC" id="2.7.13.3"/>
    </reaction>
</comment>
<dbReference type="Pfam" id="PF02518">
    <property type="entry name" value="HATPase_c"/>
    <property type="match status" value="1"/>
</dbReference>
<name>A0A7W0CK48_9ACTN</name>
<dbReference type="PANTHER" id="PTHR24421:SF10">
    <property type="entry name" value="NITRATE_NITRITE SENSOR PROTEIN NARQ"/>
    <property type="match status" value="1"/>
</dbReference>
<evidence type="ECO:0000256" key="2">
    <source>
        <dbReference type="ARBA" id="ARBA00012438"/>
    </source>
</evidence>
<evidence type="ECO:0000256" key="1">
    <source>
        <dbReference type="ARBA" id="ARBA00000085"/>
    </source>
</evidence>
<keyword evidence="7" id="KW-0067">ATP-binding</keyword>
<dbReference type="EMBL" id="JACDUR010000004">
    <property type="protein sequence ID" value="MBA2892656.1"/>
    <property type="molecule type" value="Genomic_DNA"/>
</dbReference>
<keyword evidence="3" id="KW-0597">Phosphoprotein</keyword>
<dbReference type="EC" id="2.7.13.3" evidence="2"/>
<dbReference type="GO" id="GO:0046983">
    <property type="term" value="F:protein dimerization activity"/>
    <property type="evidence" value="ECO:0007669"/>
    <property type="project" value="InterPro"/>
</dbReference>
<dbReference type="GO" id="GO:0000155">
    <property type="term" value="F:phosphorelay sensor kinase activity"/>
    <property type="evidence" value="ECO:0007669"/>
    <property type="project" value="InterPro"/>
</dbReference>
<evidence type="ECO:0000256" key="4">
    <source>
        <dbReference type="ARBA" id="ARBA00022679"/>
    </source>
</evidence>
<sequence>MITAPARGRRPSRLDVFLSLSVTAAGLVESYGRRGGSPGEIGSPHLFAAGTLAAGALLLVRNRFPITALLVLIAVGEAVVQLSPGTAYYAAWHLYSMLILAHTIAAAYDLRSRHGIAGLGCVIGAYIFLQTLEITDVPEMLITAIFLGVAYGSGILLRRQTAQTTRLAALTARLEAEREERARRAVAEERARIARDLHDVISHNVSVMTLHAGGVRMMLGEEATRERELLQVVEQAGREAVGELALMLGMLREVEDSEGSRPGLDRLGDLVAQMEESGVDVTLTIAGSRRAVPSDVDLAAYRVVQESLTNVLKHAGASRVELTVTYAPGQVTVELTDDGAGPATAGHAGGFGQIGMRERVTLHGGTLTTGAAPGGGYRVLACFPSATAAG</sequence>
<evidence type="ECO:0000256" key="7">
    <source>
        <dbReference type="ARBA" id="ARBA00022840"/>
    </source>
</evidence>
<dbReference type="Pfam" id="PF07730">
    <property type="entry name" value="HisKA_3"/>
    <property type="match status" value="1"/>
</dbReference>
<dbReference type="CDD" id="cd16917">
    <property type="entry name" value="HATPase_UhpB-NarQ-NarX-like"/>
    <property type="match status" value="1"/>
</dbReference>
<dbReference type="GO" id="GO:0005524">
    <property type="term" value="F:ATP binding"/>
    <property type="evidence" value="ECO:0007669"/>
    <property type="project" value="UniProtKB-KW"/>
</dbReference>